<evidence type="ECO:0000313" key="3">
    <source>
        <dbReference type="Proteomes" id="UP000238365"/>
    </source>
</evidence>
<organism evidence="2 3">
    <name type="scientific">Mixta gaviniae</name>
    <dbReference type="NCBI Taxonomy" id="665914"/>
    <lineage>
        <taxon>Bacteria</taxon>
        <taxon>Pseudomonadati</taxon>
        <taxon>Pseudomonadota</taxon>
        <taxon>Gammaproteobacteria</taxon>
        <taxon>Enterobacterales</taxon>
        <taxon>Erwiniaceae</taxon>
        <taxon>Mixta</taxon>
    </lineage>
</organism>
<evidence type="ECO:0000313" key="2">
    <source>
        <dbReference type="EMBL" id="AUX94724.1"/>
    </source>
</evidence>
<evidence type="ECO:0000256" key="1">
    <source>
        <dbReference type="SAM" id="MobiDB-lite"/>
    </source>
</evidence>
<dbReference type="KEGG" id="pgz:C2E15_17685"/>
<name>A0A1X1DGI5_9GAMM</name>
<accession>A0A1X1DGI5</accession>
<sequence>MTDRGKDITEGDPRQPEGGNKIIQGIGGLRRRMVKKTINARRRDYIQAEKRAVLARLPAGRKNLS</sequence>
<reference evidence="2 3" key="1">
    <citation type="submission" date="2018-01" db="EMBL/GenBank/DDBJ databases">
        <title>Complete and assembled Genome of Pantoea gaviniae DSM22758T.</title>
        <authorList>
            <person name="Stevens M.J.A."/>
            <person name="Zurfluh K."/>
            <person name="Stephan R."/>
        </authorList>
    </citation>
    <scope>NUCLEOTIDE SEQUENCE [LARGE SCALE GENOMIC DNA]</scope>
    <source>
        <strain evidence="2 3">DSM 22758</strain>
    </source>
</reference>
<feature type="compositionally biased region" description="Basic and acidic residues" evidence="1">
    <location>
        <begin position="1"/>
        <end position="15"/>
    </location>
</feature>
<dbReference type="AlphaFoldDB" id="A0A1X1DGI5"/>
<keyword evidence="3" id="KW-1185">Reference proteome</keyword>
<dbReference type="EMBL" id="CP026377">
    <property type="protein sequence ID" value="AUX94724.1"/>
    <property type="molecule type" value="Genomic_DNA"/>
</dbReference>
<proteinExistence type="predicted"/>
<gene>
    <name evidence="2" type="ORF">C2E15_17685</name>
</gene>
<protein>
    <submittedName>
        <fullName evidence="2">Uncharacterized protein</fullName>
    </submittedName>
</protein>
<dbReference type="RefSeq" id="WP_104958536.1">
    <property type="nucleotide sequence ID" value="NZ_CP026377.1"/>
</dbReference>
<dbReference type="Proteomes" id="UP000238365">
    <property type="component" value="Chromosome"/>
</dbReference>
<feature type="region of interest" description="Disordered" evidence="1">
    <location>
        <begin position="1"/>
        <end position="23"/>
    </location>
</feature>